<evidence type="ECO:0000313" key="11">
    <source>
        <dbReference type="Proteomes" id="UP001176940"/>
    </source>
</evidence>
<keyword evidence="7" id="KW-0812">Transmembrane</keyword>
<protein>
    <recommendedName>
        <fullName evidence="12">Stabilin 2</fullName>
    </recommendedName>
</protein>
<dbReference type="InterPro" id="IPR016186">
    <property type="entry name" value="C-type_lectin-like/link_sf"/>
</dbReference>
<dbReference type="Gene3D" id="3.10.100.10">
    <property type="entry name" value="Mannose-Binding Protein A, subunit A"/>
    <property type="match status" value="1"/>
</dbReference>
<evidence type="ECO:0008006" key="12">
    <source>
        <dbReference type="Google" id="ProtNLM"/>
    </source>
</evidence>
<keyword evidence="4" id="KW-0325">Glycoprotein</keyword>
<dbReference type="InterPro" id="IPR036378">
    <property type="entry name" value="FAS1_dom_sf"/>
</dbReference>
<dbReference type="SMART" id="SM00554">
    <property type="entry name" value="FAS1"/>
    <property type="match status" value="1"/>
</dbReference>
<keyword evidence="7" id="KW-1133">Transmembrane helix</keyword>
<evidence type="ECO:0000259" key="9">
    <source>
        <dbReference type="PROSITE" id="PS50963"/>
    </source>
</evidence>
<evidence type="ECO:0000256" key="5">
    <source>
        <dbReference type="ARBA" id="ARBA00023292"/>
    </source>
</evidence>
<dbReference type="Gene3D" id="2.30.180.10">
    <property type="entry name" value="FAS1 domain"/>
    <property type="match status" value="1"/>
</dbReference>
<dbReference type="Pfam" id="PF00193">
    <property type="entry name" value="Xlink"/>
    <property type="match status" value="1"/>
</dbReference>
<feature type="disulfide bond" evidence="6">
    <location>
        <begin position="50"/>
        <end position="71"/>
    </location>
</feature>
<keyword evidence="3 6" id="KW-1015">Disulfide bond</keyword>
<evidence type="ECO:0000256" key="2">
    <source>
        <dbReference type="ARBA" id="ARBA00023136"/>
    </source>
</evidence>
<feature type="disulfide bond" evidence="6">
    <location>
        <begin position="26"/>
        <end position="95"/>
    </location>
</feature>
<dbReference type="InterPro" id="IPR000782">
    <property type="entry name" value="FAS1_domain"/>
</dbReference>
<evidence type="ECO:0000313" key="10">
    <source>
        <dbReference type="EMBL" id="CAJ0963806.1"/>
    </source>
</evidence>
<feature type="domain" description="FAS1" evidence="8">
    <location>
        <begin position="117"/>
        <end position="255"/>
    </location>
</feature>
<evidence type="ECO:0000256" key="4">
    <source>
        <dbReference type="ARBA" id="ARBA00023180"/>
    </source>
</evidence>
<reference evidence="10" key="1">
    <citation type="submission" date="2023-07" db="EMBL/GenBank/DDBJ databases">
        <authorList>
            <person name="Stuckert A."/>
        </authorList>
    </citation>
    <scope>NUCLEOTIDE SEQUENCE</scope>
</reference>
<accession>A0ABN9MB65</accession>
<organism evidence="10 11">
    <name type="scientific">Ranitomeya imitator</name>
    <name type="common">mimic poison frog</name>
    <dbReference type="NCBI Taxonomy" id="111125"/>
    <lineage>
        <taxon>Eukaryota</taxon>
        <taxon>Metazoa</taxon>
        <taxon>Chordata</taxon>
        <taxon>Craniata</taxon>
        <taxon>Vertebrata</taxon>
        <taxon>Euteleostomi</taxon>
        <taxon>Amphibia</taxon>
        <taxon>Batrachia</taxon>
        <taxon>Anura</taxon>
        <taxon>Neobatrachia</taxon>
        <taxon>Hyloidea</taxon>
        <taxon>Dendrobatidae</taxon>
        <taxon>Dendrobatinae</taxon>
        <taxon>Ranitomeya</taxon>
    </lineage>
</organism>
<sequence length="309" mass="34025">ATVGVFHLSSSKGQYKYNFSEAIQACKDEDATMATYNQLSYAQKANYHLCSVGWLVGGRAGYPTAYSSLNCGAGHVGIVDYGIRPNMSETWDVFCYRVKDVQCTCKPGYIGDGYTCNGNLLQVLTTFPEFSNFALKIFKYSNTSAKGKEFISYLTDLSIQATLFAPSNDGINENVTLSGRDIEYHTANVSTVFINDLTNGTLLQTRIGNKLLVSFEETSSDTENNNKIRYVDGKRIVQGNYIASNGVIHMISEPLKAPPEPLALHAGHGAGIFFGIVLVVGLVALAIFAYKKFTRKDFQFQQFHEVIVN</sequence>
<dbReference type="InterPro" id="IPR016187">
    <property type="entry name" value="CTDL_fold"/>
</dbReference>
<dbReference type="InterPro" id="IPR000538">
    <property type="entry name" value="Link_dom"/>
</dbReference>
<proteinExistence type="predicted"/>
<keyword evidence="5" id="KW-0424">Laminin EGF-like domain</keyword>
<keyword evidence="11" id="KW-1185">Reference proteome</keyword>
<keyword evidence="2 7" id="KW-0472">Membrane</keyword>
<dbReference type="Pfam" id="PF02469">
    <property type="entry name" value="Fasciclin"/>
    <property type="match status" value="1"/>
</dbReference>
<evidence type="ECO:0000256" key="6">
    <source>
        <dbReference type="PROSITE-ProRule" id="PRU00323"/>
    </source>
</evidence>
<evidence type="ECO:0000256" key="3">
    <source>
        <dbReference type="ARBA" id="ARBA00023157"/>
    </source>
</evidence>
<dbReference type="PROSITE" id="PS50963">
    <property type="entry name" value="LINK_2"/>
    <property type="match status" value="1"/>
</dbReference>
<feature type="non-terminal residue" evidence="10">
    <location>
        <position position="1"/>
    </location>
</feature>
<evidence type="ECO:0000256" key="7">
    <source>
        <dbReference type="SAM" id="Phobius"/>
    </source>
</evidence>
<dbReference type="SUPFAM" id="SSF82153">
    <property type="entry name" value="FAS1 domain"/>
    <property type="match status" value="1"/>
</dbReference>
<dbReference type="PROSITE" id="PS50213">
    <property type="entry name" value="FAS1"/>
    <property type="match status" value="1"/>
</dbReference>
<dbReference type="EMBL" id="CAUEEQ010058527">
    <property type="protein sequence ID" value="CAJ0963806.1"/>
    <property type="molecule type" value="Genomic_DNA"/>
</dbReference>
<dbReference type="SMART" id="SM00445">
    <property type="entry name" value="LINK"/>
    <property type="match status" value="1"/>
</dbReference>
<comment type="caution">
    <text evidence="10">The sequence shown here is derived from an EMBL/GenBank/DDBJ whole genome shotgun (WGS) entry which is preliminary data.</text>
</comment>
<evidence type="ECO:0000256" key="1">
    <source>
        <dbReference type="ARBA" id="ARBA00004370"/>
    </source>
</evidence>
<feature type="non-terminal residue" evidence="10">
    <location>
        <position position="309"/>
    </location>
</feature>
<dbReference type="SUPFAM" id="SSF56436">
    <property type="entry name" value="C-type lectin-like"/>
    <property type="match status" value="1"/>
</dbReference>
<dbReference type="PANTHER" id="PTHR24038:SF0">
    <property type="entry name" value="STABILIN-2"/>
    <property type="match status" value="1"/>
</dbReference>
<feature type="transmembrane region" description="Helical" evidence="7">
    <location>
        <begin position="270"/>
        <end position="290"/>
    </location>
</feature>
<gene>
    <name evidence="10" type="ORF">RIMI_LOCUS18837287</name>
</gene>
<name>A0ABN9MB65_9NEOB</name>
<dbReference type="Proteomes" id="UP001176940">
    <property type="component" value="Unassembled WGS sequence"/>
</dbReference>
<evidence type="ECO:0000259" key="8">
    <source>
        <dbReference type="PROSITE" id="PS50213"/>
    </source>
</evidence>
<feature type="domain" description="Link" evidence="9">
    <location>
        <begin position="4"/>
        <end position="97"/>
    </location>
</feature>
<dbReference type="PANTHER" id="PTHR24038">
    <property type="entry name" value="STABILIN"/>
    <property type="match status" value="1"/>
</dbReference>
<comment type="subcellular location">
    <subcellularLocation>
        <location evidence="1">Membrane</location>
    </subcellularLocation>
</comment>